<dbReference type="InterPro" id="IPR044924">
    <property type="entry name" value="HAD-SF_hydro_IA_REG-2-like_cap"/>
</dbReference>
<sequence length="256" mass="28902">MAIRLVTFDALHTLIKPRLPIHVQYSQTFEPYLGVLDPGALQRSFKTALKQLQRKKPVYQGGSDEWWGEVIKRTAIGAGADLSDVNDSLDHIVPRLLHRFSSKEGYELYDDALPCLQHLNHLGMRTGLITNADRRMLAVLDDLDITKYLQPILISEIEEVEKPKREIFARAGRSVGELKENILHVGDELKADYHGAQKAGLRALLIRRPGPDGEGEHKEADEDLNNVDVVTSLVDVVLRMRRNFCLSIVLQNGLQR</sequence>
<dbReference type="Gene3D" id="1.10.150.720">
    <property type="entry name" value="Haloacid dehalogenase-like hydrolase"/>
    <property type="match status" value="1"/>
</dbReference>
<evidence type="ECO:0000313" key="1">
    <source>
        <dbReference type="EMBL" id="KAK7687114.1"/>
    </source>
</evidence>
<name>A0AAW0GAD1_9APHY</name>
<keyword evidence="2" id="KW-1185">Reference proteome</keyword>
<dbReference type="InterPro" id="IPR036412">
    <property type="entry name" value="HAD-like_sf"/>
</dbReference>
<dbReference type="AlphaFoldDB" id="A0AAW0GAD1"/>
<evidence type="ECO:0000313" key="2">
    <source>
        <dbReference type="Proteomes" id="UP001385951"/>
    </source>
</evidence>
<dbReference type="SUPFAM" id="SSF56784">
    <property type="entry name" value="HAD-like"/>
    <property type="match status" value="1"/>
</dbReference>
<evidence type="ECO:0008006" key="3">
    <source>
        <dbReference type="Google" id="ProtNLM"/>
    </source>
</evidence>
<dbReference type="InterPro" id="IPR023214">
    <property type="entry name" value="HAD_sf"/>
</dbReference>
<dbReference type="GO" id="GO:0016791">
    <property type="term" value="F:phosphatase activity"/>
    <property type="evidence" value="ECO:0007669"/>
    <property type="project" value="UniProtKB-ARBA"/>
</dbReference>
<dbReference type="SFLD" id="SFLDG01129">
    <property type="entry name" value="C1.5:_HAD__Beta-PGM__Phosphata"/>
    <property type="match status" value="1"/>
</dbReference>
<comment type="caution">
    <text evidence="1">The sequence shown here is derived from an EMBL/GenBank/DDBJ whole genome shotgun (WGS) entry which is preliminary data.</text>
</comment>
<dbReference type="InterPro" id="IPR051828">
    <property type="entry name" value="HAD-like_hydrolase_domain"/>
</dbReference>
<organism evidence="1 2">
    <name type="scientific">Cerrena zonata</name>
    <dbReference type="NCBI Taxonomy" id="2478898"/>
    <lineage>
        <taxon>Eukaryota</taxon>
        <taxon>Fungi</taxon>
        <taxon>Dikarya</taxon>
        <taxon>Basidiomycota</taxon>
        <taxon>Agaricomycotina</taxon>
        <taxon>Agaricomycetes</taxon>
        <taxon>Polyporales</taxon>
        <taxon>Cerrenaceae</taxon>
        <taxon>Cerrena</taxon>
    </lineage>
</organism>
<dbReference type="PANTHER" id="PTHR46191">
    <property type="match status" value="1"/>
</dbReference>
<dbReference type="GO" id="GO:0005634">
    <property type="term" value="C:nucleus"/>
    <property type="evidence" value="ECO:0007669"/>
    <property type="project" value="TreeGrafter"/>
</dbReference>
<reference evidence="1 2" key="1">
    <citation type="submission" date="2022-09" db="EMBL/GenBank/DDBJ databases">
        <authorList>
            <person name="Palmer J.M."/>
        </authorList>
    </citation>
    <scope>NUCLEOTIDE SEQUENCE [LARGE SCALE GENOMIC DNA]</scope>
    <source>
        <strain evidence="1 2">DSM 7382</strain>
    </source>
</reference>
<dbReference type="EMBL" id="JASBNA010000014">
    <property type="protein sequence ID" value="KAK7687114.1"/>
    <property type="molecule type" value="Genomic_DNA"/>
</dbReference>
<dbReference type="Pfam" id="PF00702">
    <property type="entry name" value="Hydrolase"/>
    <property type="match status" value="1"/>
</dbReference>
<accession>A0AAW0GAD1</accession>
<dbReference type="SFLD" id="SFLDS00003">
    <property type="entry name" value="Haloacid_Dehalogenase"/>
    <property type="match status" value="1"/>
</dbReference>
<proteinExistence type="predicted"/>
<protein>
    <recommendedName>
        <fullName evidence="3">HAD hydrolase subfamily IA REG-2-like protein</fullName>
    </recommendedName>
</protein>
<dbReference type="InterPro" id="IPR006439">
    <property type="entry name" value="HAD-SF_hydro_IA"/>
</dbReference>
<dbReference type="Gene3D" id="3.40.50.1000">
    <property type="entry name" value="HAD superfamily/HAD-like"/>
    <property type="match status" value="1"/>
</dbReference>
<gene>
    <name evidence="1" type="ORF">QCA50_009616</name>
</gene>
<dbReference type="Proteomes" id="UP001385951">
    <property type="component" value="Unassembled WGS sequence"/>
</dbReference>
<dbReference type="NCBIfam" id="TIGR01549">
    <property type="entry name" value="HAD-SF-IA-v1"/>
    <property type="match status" value="1"/>
</dbReference>
<dbReference type="PANTHER" id="PTHR46191:SF2">
    <property type="entry name" value="HALOACID DEHALOGENASE-LIKE HYDROLASE DOMAIN-CONTAINING PROTEIN 3"/>
    <property type="match status" value="1"/>
</dbReference>